<comment type="caution">
    <text evidence="1">The sequence shown here is derived from an EMBL/GenBank/DDBJ whole genome shotgun (WGS) entry which is preliminary data.</text>
</comment>
<organism evidence="1 2">
    <name type="scientific">Listeria booriae</name>
    <dbReference type="NCBI Taxonomy" id="1552123"/>
    <lineage>
        <taxon>Bacteria</taxon>
        <taxon>Bacillati</taxon>
        <taxon>Bacillota</taxon>
        <taxon>Bacilli</taxon>
        <taxon>Bacillales</taxon>
        <taxon>Listeriaceae</taxon>
        <taxon>Listeria</taxon>
    </lineage>
</organism>
<proteinExistence type="predicted"/>
<evidence type="ECO:0000313" key="1">
    <source>
        <dbReference type="EMBL" id="MBC2004661.1"/>
    </source>
</evidence>
<evidence type="ECO:0000313" key="2">
    <source>
        <dbReference type="Proteomes" id="UP000546806"/>
    </source>
</evidence>
<protein>
    <submittedName>
        <fullName evidence="1">Uncharacterized protein</fullName>
    </submittedName>
</protein>
<sequence length="170" mass="20391">MSKRLFTEEEEMYLEYYILCQDEPDFNAAAQHLNCTTKQIKNWRGYHLKKSTLRRKWTERECAILRRFHPAMNVQEIAKMLNRPYSSVARKASNMGLKKLNYPNQLDAEIRKLGESGYTAREIAEELQFPLQTIREYLCRCKIKYKKENKDNHAWKSYIKSDVERNKNKC</sequence>
<reference evidence="1 2" key="1">
    <citation type="submission" date="2020-03" db="EMBL/GenBank/DDBJ databases">
        <title>Soil Listeria distribution.</title>
        <authorList>
            <person name="Liao J."/>
            <person name="Wiedmann M."/>
        </authorList>
    </citation>
    <scope>NUCLEOTIDE SEQUENCE [LARGE SCALE GENOMIC DNA]</scope>
    <source>
        <strain evidence="1 2">FSL L7-0435</strain>
    </source>
</reference>
<gene>
    <name evidence="1" type="ORF">HCA78_12830</name>
</gene>
<dbReference type="EMBL" id="JAARWW010000005">
    <property type="protein sequence ID" value="MBC2004661.1"/>
    <property type="molecule type" value="Genomic_DNA"/>
</dbReference>
<dbReference type="Gene3D" id="1.10.10.60">
    <property type="entry name" value="Homeodomain-like"/>
    <property type="match status" value="1"/>
</dbReference>
<dbReference type="AlphaFoldDB" id="A0A842CR36"/>
<dbReference type="RefSeq" id="WP_185533669.1">
    <property type="nucleotide sequence ID" value="NZ_JAARWW010000005.1"/>
</dbReference>
<accession>A0A842CR36</accession>
<dbReference type="Proteomes" id="UP000546806">
    <property type="component" value="Unassembled WGS sequence"/>
</dbReference>
<name>A0A842CR36_9LIST</name>